<comment type="caution">
    <text evidence="2">The sequence shown here is derived from an EMBL/GenBank/DDBJ whole genome shotgun (WGS) entry which is preliminary data.</text>
</comment>
<dbReference type="Proteomes" id="UP001153050">
    <property type="component" value="Unassembled WGS sequence"/>
</dbReference>
<reference evidence="2 3" key="1">
    <citation type="submission" date="2022-03" db="EMBL/GenBank/DDBJ databases">
        <authorList>
            <person name="Brunel B."/>
        </authorList>
    </citation>
    <scope>NUCLEOTIDE SEQUENCE [LARGE SCALE GENOMIC DNA]</scope>
    <source>
        <strain evidence="2">STM5069sample</strain>
    </source>
</reference>
<name>A0ABM9DPK2_9HYPH</name>
<evidence type="ECO:0000313" key="2">
    <source>
        <dbReference type="EMBL" id="CAH2398585.1"/>
    </source>
</evidence>
<keyword evidence="3" id="KW-1185">Reference proteome</keyword>
<gene>
    <name evidence="2" type="ORF">MES5069_200082</name>
</gene>
<evidence type="ECO:0000256" key="1">
    <source>
        <dbReference type="SAM" id="MobiDB-lite"/>
    </source>
</evidence>
<proteinExistence type="predicted"/>
<sequence length="77" mass="8093">MAIEPARKAASAVHLLALSACFAVQSGGLESSGTSGVRRALQTMETRPEPSQGVDPWRFADITASGDLHLGIARLYP</sequence>
<dbReference type="EMBL" id="CAKXZT010000113">
    <property type="protein sequence ID" value="CAH2398585.1"/>
    <property type="molecule type" value="Genomic_DNA"/>
</dbReference>
<accession>A0ABM9DPK2</accession>
<evidence type="ECO:0000313" key="3">
    <source>
        <dbReference type="Proteomes" id="UP001153050"/>
    </source>
</evidence>
<dbReference type="PROSITE" id="PS51257">
    <property type="entry name" value="PROKAR_LIPOPROTEIN"/>
    <property type="match status" value="1"/>
</dbReference>
<organism evidence="2 3">
    <name type="scientific">Mesorhizobium escarrei</name>
    <dbReference type="NCBI Taxonomy" id="666018"/>
    <lineage>
        <taxon>Bacteria</taxon>
        <taxon>Pseudomonadati</taxon>
        <taxon>Pseudomonadota</taxon>
        <taxon>Alphaproteobacteria</taxon>
        <taxon>Hyphomicrobiales</taxon>
        <taxon>Phyllobacteriaceae</taxon>
        <taxon>Mesorhizobium</taxon>
    </lineage>
</organism>
<feature type="region of interest" description="Disordered" evidence="1">
    <location>
        <begin position="28"/>
        <end position="56"/>
    </location>
</feature>
<protein>
    <submittedName>
        <fullName evidence="2">Uncharacterized protein</fullName>
    </submittedName>
</protein>